<dbReference type="EMBL" id="LVYI01000018">
    <property type="protein sequence ID" value="OAP53891.1"/>
    <property type="molecule type" value="Genomic_DNA"/>
</dbReference>
<comment type="caution">
    <text evidence="2">The sequence shown here is derived from an EMBL/GenBank/DDBJ whole genome shotgun (WGS) entry which is preliminary data.</text>
</comment>
<dbReference type="AlphaFoldDB" id="A0A178Z304"/>
<reference evidence="2 3" key="1">
    <citation type="submission" date="2016-04" db="EMBL/GenBank/DDBJ databases">
        <title>Draft genome of Fonsecaea erecta CBS 125763.</title>
        <authorList>
            <person name="Weiss V.A."/>
            <person name="Vicente V.A."/>
            <person name="Raittz R.T."/>
            <person name="Moreno L.F."/>
            <person name="De Souza E.M."/>
            <person name="Pedrosa F.O."/>
            <person name="Steffens M.B."/>
            <person name="Faoro H."/>
            <person name="Tadra-Sfeir M.Z."/>
            <person name="Najafzadeh M.J."/>
            <person name="Felipe M.S."/>
            <person name="Teixeira M."/>
            <person name="Sun J."/>
            <person name="Xi L."/>
            <person name="Gomes R."/>
            <person name="De Azevedo C.M."/>
            <person name="Salgado C.G."/>
            <person name="Da Silva M.B."/>
            <person name="Nascimento M.F."/>
            <person name="Queiroz-Telles F."/>
            <person name="Attili D.S."/>
            <person name="Gorbushina A."/>
        </authorList>
    </citation>
    <scope>NUCLEOTIDE SEQUENCE [LARGE SCALE GENOMIC DNA]</scope>
    <source>
        <strain evidence="2 3">CBS 125763</strain>
    </source>
</reference>
<dbReference type="STRING" id="1367422.A0A178Z304"/>
<feature type="region of interest" description="Disordered" evidence="1">
    <location>
        <begin position="207"/>
        <end position="240"/>
    </location>
</feature>
<sequence>MLICNIGWEIRDCISTTFAPPTVGSHRPSATLRLNLLSPPFRKPTCRLMMHALRTASRMLGLYQLVWARGQPALRAEEVDVLAIGGLVAVHDPRIAADDDVAGDVLAEDVGALGRRHALGQLHAQAGPTMLANSFQASRMSCGLVSCSTLVTLDKGRVDEEEKEEEGAEEEMPPFEEERPKEGSLPKCAENCSKTRAVGKIAEAKKKEAFLRSIEDRPDSDDGEDDLAPSQTPGEDDSRR</sequence>
<evidence type="ECO:0000256" key="1">
    <source>
        <dbReference type="SAM" id="MobiDB-lite"/>
    </source>
</evidence>
<keyword evidence="3" id="KW-1185">Reference proteome</keyword>
<dbReference type="GeneID" id="30016080"/>
<protein>
    <submittedName>
        <fullName evidence="2">Uncharacterized protein</fullName>
    </submittedName>
</protein>
<evidence type="ECO:0000313" key="3">
    <source>
        <dbReference type="Proteomes" id="UP000078343"/>
    </source>
</evidence>
<accession>A0A178Z304</accession>
<dbReference type="Proteomes" id="UP000078343">
    <property type="component" value="Unassembled WGS sequence"/>
</dbReference>
<gene>
    <name evidence="2" type="ORF">AYL99_11913</name>
</gene>
<dbReference type="OrthoDB" id="2130597at2759"/>
<name>A0A178Z304_9EURO</name>
<feature type="compositionally biased region" description="Acidic residues" evidence="1">
    <location>
        <begin position="161"/>
        <end position="175"/>
    </location>
</feature>
<organism evidence="2 3">
    <name type="scientific">Fonsecaea erecta</name>
    <dbReference type="NCBI Taxonomy" id="1367422"/>
    <lineage>
        <taxon>Eukaryota</taxon>
        <taxon>Fungi</taxon>
        <taxon>Dikarya</taxon>
        <taxon>Ascomycota</taxon>
        <taxon>Pezizomycotina</taxon>
        <taxon>Eurotiomycetes</taxon>
        <taxon>Chaetothyriomycetidae</taxon>
        <taxon>Chaetothyriales</taxon>
        <taxon>Herpotrichiellaceae</taxon>
        <taxon>Fonsecaea</taxon>
    </lineage>
</organism>
<feature type="compositionally biased region" description="Basic and acidic residues" evidence="1">
    <location>
        <begin position="207"/>
        <end position="217"/>
    </location>
</feature>
<feature type="compositionally biased region" description="Acidic residues" evidence="1">
    <location>
        <begin position="218"/>
        <end position="227"/>
    </location>
</feature>
<feature type="region of interest" description="Disordered" evidence="1">
    <location>
        <begin position="156"/>
        <end position="188"/>
    </location>
</feature>
<proteinExistence type="predicted"/>
<dbReference type="RefSeq" id="XP_018687258.1">
    <property type="nucleotide sequence ID" value="XM_018843417.1"/>
</dbReference>
<evidence type="ECO:0000313" key="2">
    <source>
        <dbReference type="EMBL" id="OAP53891.1"/>
    </source>
</evidence>